<organism evidence="3 4">
    <name type="scientific">Bodo saltans</name>
    <name type="common">Flagellated protozoan</name>
    <dbReference type="NCBI Taxonomy" id="75058"/>
    <lineage>
        <taxon>Eukaryota</taxon>
        <taxon>Discoba</taxon>
        <taxon>Euglenozoa</taxon>
        <taxon>Kinetoplastea</taxon>
        <taxon>Metakinetoplastina</taxon>
        <taxon>Eubodonida</taxon>
        <taxon>Bodonidae</taxon>
        <taxon>Bodo</taxon>
    </lineage>
</organism>
<reference evidence="4" key="1">
    <citation type="submission" date="2015-09" db="EMBL/GenBank/DDBJ databases">
        <authorList>
            <consortium name="Pathogen Informatics"/>
        </authorList>
    </citation>
    <scope>NUCLEOTIDE SEQUENCE [LARGE SCALE GENOMIC DNA]</scope>
    <source>
        <strain evidence="4">Lake Konstanz</strain>
    </source>
</reference>
<evidence type="ECO:0000313" key="4">
    <source>
        <dbReference type="Proteomes" id="UP000051952"/>
    </source>
</evidence>
<feature type="region of interest" description="Disordered" evidence="1">
    <location>
        <begin position="254"/>
        <end position="294"/>
    </location>
</feature>
<dbReference type="AlphaFoldDB" id="A0A0S4JHY3"/>
<feature type="transmembrane region" description="Helical" evidence="2">
    <location>
        <begin position="186"/>
        <end position="206"/>
    </location>
</feature>
<keyword evidence="2" id="KW-0472">Membrane</keyword>
<evidence type="ECO:0000313" key="3">
    <source>
        <dbReference type="EMBL" id="CUG89749.1"/>
    </source>
</evidence>
<protein>
    <submittedName>
        <fullName evidence="3">Transmembrane protein, putative</fullName>
    </submittedName>
</protein>
<dbReference type="EMBL" id="CYKH01001766">
    <property type="protein sequence ID" value="CUG89749.1"/>
    <property type="molecule type" value="Genomic_DNA"/>
</dbReference>
<dbReference type="Proteomes" id="UP000051952">
    <property type="component" value="Unassembled WGS sequence"/>
</dbReference>
<dbReference type="VEuPathDB" id="TriTrypDB:BSAL_23215"/>
<feature type="transmembrane region" description="Helical" evidence="2">
    <location>
        <begin position="20"/>
        <end position="42"/>
    </location>
</feature>
<feature type="transmembrane region" description="Helical" evidence="2">
    <location>
        <begin position="102"/>
        <end position="129"/>
    </location>
</feature>
<name>A0A0S4JHY3_BODSA</name>
<keyword evidence="2 3" id="KW-0812">Transmembrane</keyword>
<evidence type="ECO:0000256" key="1">
    <source>
        <dbReference type="SAM" id="MobiDB-lite"/>
    </source>
</evidence>
<sequence>MTEGLIAGNFVDGVGTYEWSSITTIPAALFALVQTCMIARWVQTVEELMFDMHHISSRCGNLSVISSGTFLGVSVLMTFFSIPDTRFGWTGLSKDDWIELLSFMQGLLYTFNGICFLVLGLQLASFWSAALDSAKNAWRRILSIAVVFCFLCVMRGIIMCMFAFALKKDNLHAVMDSNWGAPTVLLTEWFCLTISFFVLAPTLAGARNDPMPNALPNATLGYNTLQQEETYQGSSSSISMRSNRESNLRNHYLYRQPRNAPGNSGRGIGMPRGAQSPATSQDDPLLNKYSRNSI</sequence>
<accession>A0A0S4JHY3</accession>
<gene>
    <name evidence="3" type="ORF">BSAL_23215</name>
</gene>
<feature type="transmembrane region" description="Helical" evidence="2">
    <location>
        <begin position="62"/>
        <end position="82"/>
    </location>
</feature>
<keyword evidence="2" id="KW-1133">Transmembrane helix</keyword>
<feature type="transmembrane region" description="Helical" evidence="2">
    <location>
        <begin position="141"/>
        <end position="166"/>
    </location>
</feature>
<proteinExistence type="predicted"/>
<keyword evidence="4" id="KW-1185">Reference proteome</keyword>
<evidence type="ECO:0000256" key="2">
    <source>
        <dbReference type="SAM" id="Phobius"/>
    </source>
</evidence>